<comment type="caution">
    <text evidence="3">The sequence shown here is derived from an EMBL/GenBank/DDBJ whole genome shotgun (WGS) entry which is preliminary data.</text>
</comment>
<dbReference type="InterPro" id="IPR001633">
    <property type="entry name" value="EAL_dom"/>
</dbReference>
<dbReference type="PANTHER" id="PTHR33121">
    <property type="entry name" value="CYCLIC DI-GMP PHOSPHODIESTERASE PDEF"/>
    <property type="match status" value="1"/>
</dbReference>
<keyword evidence="4" id="KW-1185">Reference proteome</keyword>
<dbReference type="InterPro" id="IPR000160">
    <property type="entry name" value="GGDEF_dom"/>
</dbReference>
<dbReference type="InterPro" id="IPR029787">
    <property type="entry name" value="Nucleotide_cyclase"/>
</dbReference>
<dbReference type="Gene3D" id="3.30.70.270">
    <property type="match status" value="1"/>
</dbReference>
<dbReference type="InterPro" id="IPR035919">
    <property type="entry name" value="EAL_sf"/>
</dbReference>
<dbReference type="Pfam" id="PF00990">
    <property type="entry name" value="GGDEF"/>
    <property type="match status" value="1"/>
</dbReference>
<evidence type="ECO:0000313" key="4">
    <source>
        <dbReference type="Proteomes" id="UP000628463"/>
    </source>
</evidence>
<evidence type="ECO:0000259" key="2">
    <source>
        <dbReference type="PROSITE" id="PS50887"/>
    </source>
</evidence>
<name>A0ABR7G0W2_9FIRM</name>
<dbReference type="InterPro" id="IPR050706">
    <property type="entry name" value="Cyclic-di-GMP_PDE-like"/>
</dbReference>
<dbReference type="PANTHER" id="PTHR33121:SF79">
    <property type="entry name" value="CYCLIC DI-GMP PHOSPHODIESTERASE PDED-RELATED"/>
    <property type="match status" value="1"/>
</dbReference>
<dbReference type="CDD" id="cd01949">
    <property type="entry name" value="GGDEF"/>
    <property type="match status" value="1"/>
</dbReference>
<feature type="domain" description="EAL" evidence="1">
    <location>
        <begin position="436"/>
        <end position="686"/>
    </location>
</feature>
<dbReference type="SMART" id="SM00267">
    <property type="entry name" value="GGDEF"/>
    <property type="match status" value="1"/>
</dbReference>
<dbReference type="Proteomes" id="UP000628463">
    <property type="component" value="Unassembled WGS sequence"/>
</dbReference>
<evidence type="ECO:0000313" key="3">
    <source>
        <dbReference type="EMBL" id="MBC5680673.1"/>
    </source>
</evidence>
<protein>
    <submittedName>
        <fullName evidence="3">Bifunctional diguanylate cyclase/phosphodiesterase</fullName>
    </submittedName>
</protein>
<dbReference type="SUPFAM" id="SSF55073">
    <property type="entry name" value="Nucleotide cyclase"/>
    <property type="match status" value="1"/>
</dbReference>
<dbReference type="RefSeq" id="WP_186836660.1">
    <property type="nucleotide sequence ID" value="NZ_JACOPD010000004.1"/>
</dbReference>
<dbReference type="InterPro" id="IPR043128">
    <property type="entry name" value="Rev_trsase/Diguanyl_cyclase"/>
</dbReference>
<reference evidence="3 4" key="1">
    <citation type="submission" date="2020-08" db="EMBL/GenBank/DDBJ databases">
        <title>Genome public.</title>
        <authorList>
            <person name="Liu C."/>
            <person name="Sun Q."/>
        </authorList>
    </citation>
    <scope>NUCLEOTIDE SEQUENCE [LARGE SCALE GENOMIC DNA]</scope>
    <source>
        <strain evidence="3 4">NSJ-43</strain>
    </source>
</reference>
<organism evidence="3 4">
    <name type="scientific">Lachnospira hominis</name>
    <name type="common">ex Liu et al. 2021</name>
    <dbReference type="NCBI Taxonomy" id="2763051"/>
    <lineage>
        <taxon>Bacteria</taxon>
        <taxon>Bacillati</taxon>
        <taxon>Bacillota</taxon>
        <taxon>Clostridia</taxon>
        <taxon>Lachnospirales</taxon>
        <taxon>Lachnospiraceae</taxon>
        <taxon>Lachnospira</taxon>
    </lineage>
</organism>
<dbReference type="CDD" id="cd01948">
    <property type="entry name" value="EAL"/>
    <property type="match status" value="1"/>
</dbReference>
<evidence type="ECO:0000259" key="1">
    <source>
        <dbReference type="PROSITE" id="PS50883"/>
    </source>
</evidence>
<dbReference type="Gene3D" id="3.20.20.450">
    <property type="entry name" value="EAL domain"/>
    <property type="match status" value="1"/>
</dbReference>
<sequence>MDKSLSIDTGHHEKLYQERMNFLLTGEKDRVCSIYIDVTDNKMLAIITRKHKYNYNELNNISVRCWLDKYIYPNISDGYNLEEFKKGFTRKALLEEFEKGERNIQFYHSYYDENGNLKLYKVRVSLIENPYNGHIEAYAVWKDRTLKYIDKEISKILYNNDYIGIGIIDSCKGNLYMRAAHFEGMEVDEQKSYVYDDIVKQMSEIRIANESKEQFLKCTALDYLNDNMNIAGVYSFNVYNIKNKVERYSYHWFDKKKGIILVVIEDMTKELETDSVTGALNREGFVHKAENIIKNNPDKDFALLYFNIQKFKAINDLYGYAAGDTVLHQAVNILQISFLKPLAISRIEADRFVVLVDKNNLDFEKLTSILHRVYDKDGMKVDIYVRCGIYYIPKDTDLSVSDMCDRAKLAKLYIPNQYVQPYAIFNEDMKYDYEQRSLALIQLDDAIKNSEIKVFYQPIYDAKTKQIASAEALVRWVSPKGVILPGKFIPALEESGHITKLDTYVHKSVRRFMENRYKNGKKIVRVAVNLSRMDLMDGEIMDLIIDDVKDEHYSKQMVNYEVTESAYANVSGKGTNFLKQLHDNGVKLLIDDFGSGMSSFSTLRDYNFDVIKLDMGFVQKLGENKKYNNIVMSIIELAHRLDMKVVAEGVETKEQADYLKEYGCDYLQGFYFSKPLPEEEFAKLLD</sequence>
<dbReference type="NCBIfam" id="TIGR00254">
    <property type="entry name" value="GGDEF"/>
    <property type="match status" value="1"/>
</dbReference>
<dbReference type="PROSITE" id="PS50883">
    <property type="entry name" value="EAL"/>
    <property type="match status" value="1"/>
</dbReference>
<dbReference type="SMART" id="SM00052">
    <property type="entry name" value="EAL"/>
    <property type="match status" value="1"/>
</dbReference>
<gene>
    <name evidence="3" type="ORF">H8S01_06840</name>
</gene>
<accession>A0ABR7G0W2</accession>
<proteinExistence type="predicted"/>
<dbReference type="PROSITE" id="PS50887">
    <property type="entry name" value="GGDEF"/>
    <property type="match status" value="1"/>
</dbReference>
<feature type="domain" description="GGDEF" evidence="2">
    <location>
        <begin position="299"/>
        <end position="427"/>
    </location>
</feature>
<dbReference type="SUPFAM" id="SSF141868">
    <property type="entry name" value="EAL domain-like"/>
    <property type="match status" value="1"/>
</dbReference>
<dbReference type="EMBL" id="JACOPD010000004">
    <property type="protein sequence ID" value="MBC5680673.1"/>
    <property type="molecule type" value="Genomic_DNA"/>
</dbReference>
<dbReference type="Pfam" id="PF00563">
    <property type="entry name" value="EAL"/>
    <property type="match status" value="1"/>
</dbReference>